<evidence type="ECO:0000313" key="8">
    <source>
        <dbReference type="Proteomes" id="UP000000925"/>
    </source>
</evidence>
<keyword evidence="6" id="KW-0227">DNA damage</keyword>
<dbReference type="InterPro" id="IPR042174">
    <property type="entry name" value="RecF_2"/>
</dbReference>
<dbReference type="GO" id="GO:0006302">
    <property type="term" value="P:double-strand break repair"/>
    <property type="evidence" value="ECO:0007669"/>
    <property type="project" value="TreeGrafter"/>
</dbReference>
<evidence type="ECO:0000313" key="7">
    <source>
        <dbReference type="EMBL" id="ADE54962.1"/>
    </source>
</evidence>
<proteinExistence type="inferred from homology"/>
<dbReference type="RefSeq" id="WP_013043684.1">
    <property type="nucleotide sequence ID" value="NC_014008.1"/>
</dbReference>
<comment type="subcellular location">
    <subcellularLocation>
        <location evidence="6">Cytoplasm</location>
    </subcellularLocation>
</comment>
<dbReference type="GO" id="GO:0000731">
    <property type="term" value="P:DNA synthesis involved in DNA repair"/>
    <property type="evidence" value="ECO:0007669"/>
    <property type="project" value="TreeGrafter"/>
</dbReference>
<dbReference type="Gene3D" id="3.40.50.300">
    <property type="entry name" value="P-loop containing nucleotide triphosphate hydrolases"/>
    <property type="match status" value="1"/>
</dbReference>
<sequence>MRFKELRVQDFRNVSFAELDLSADRNFLLGPNGQGKSNLLEALGLVTALRSFRTQQMSALPRQGGSGGFAAVYVLQHELRGETELEIHSGAAGRRVLLDGEAIGRLGDFIGRFPVVPLSSGDLMILRGSPAERRRFLDLSLSAIDADYYLALRDYHKGVAERNRLLKRGGRDAEFDAFEAEIARHAVRLSAKRVSGMARLEATLVEVYAAIAESDEGPAVAYRPGEELGTVEHFKAMLERNRKRDQVLGSTQKGPHRDDFSLSLSTGGAKEYASDGQQRGLCVALRIAQAKLFQQALNVAPVLLADDVLGELDPHRKAGFWRACPDDWQLIASGTELPDGAESWAQWRVESGSFRRMDSA</sequence>
<name>D5EKQ5_CORAD</name>
<evidence type="ECO:0000256" key="6">
    <source>
        <dbReference type="HAMAP-Rule" id="MF_00365"/>
    </source>
</evidence>
<dbReference type="Gene3D" id="1.20.1050.90">
    <property type="entry name" value="RecF/RecN/SMC, N-terminal domain"/>
    <property type="match status" value="1"/>
</dbReference>
<comment type="similarity">
    <text evidence="6">Belongs to the RecF family.</text>
</comment>
<feature type="binding site" evidence="6">
    <location>
        <begin position="30"/>
        <end position="37"/>
    </location>
    <ligand>
        <name>ATP</name>
        <dbReference type="ChEBI" id="CHEBI:30616"/>
    </ligand>
</feature>
<keyword evidence="8" id="KW-1185">Reference proteome</keyword>
<dbReference type="AlphaFoldDB" id="D5EKQ5"/>
<dbReference type="PROSITE" id="PS00617">
    <property type="entry name" value="RECF_1"/>
    <property type="match status" value="1"/>
</dbReference>
<dbReference type="OrthoDB" id="9803889at2"/>
<keyword evidence="5 6" id="KW-0238">DNA-binding</keyword>
<evidence type="ECO:0000256" key="1">
    <source>
        <dbReference type="ARBA" id="ARBA00022490"/>
    </source>
</evidence>
<dbReference type="PANTHER" id="PTHR32182:SF0">
    <property type="entry name" value="DNA REPLICATION AND REPAIR PROTEIN RECF"/>
    <property type="match status" value="1"/>
</dbReference>
<dbReference type="HAMAP" id="MF_00365">
    <property type="entry name" value="RecF"/>
    <property type="match status" value="1"/>
</dbReference>
<organism evidence="7 8">
    <name type="scientific">Coraliomargarita akajimensis (strain DSM 45221 / IAM 15411 / JCM 23193 / KCTC 12865 / 04OKA010-24)</name>
    <dbReference type="NCBI Taxonomy" id="583355"/>
    <lineage>
        <taxon>Bacteria</taxon>
        <taxon>Pseudomonadati</taxon>
        <taxon>Verrucomicrobiota</taxon>
        <taxon>Opitutia</taxon>
        <taxon>Puniceicoccales</taxon>
        <taxon>Coraliomargaritaceae</taxon>
        <taxon>Coraliomargarita</taxon>
    </lineage>
</organism>
<accession>D5EKQ5</accession>
<gene>
    <name evidence="6" type="primary">recF</name>
    <name evidence="7" type="ordered locus">Caka_1944</name>
</gene>
<keyword evidence="2 6" id="KW-0235">DNA replication</keyword>
<dbReference type="GO" id="GO:0005737">
    <property type="term" value="C:cytoplasm"/>
    <property type="evidence" value="ECO:0007669"/>
    <property type="project" value="UniProtKB-SubCell"/>
</dbReference>
<dbReference type="GO" id="GO:0009432">
    <property type="term" value="P:SOS response"/>
    <property type="evidence" value="ECO:0007669"/>
    <property type="project" value="UniProtKB-UniRule"/>
</dbReference>
<dbReference type="InterPro" id="IPR027417">
    <property type="entry name" value="P-loop_NTPase"/>
</dbReference>
<comment type="function">
    <text evidence="6">The RecF protein is involved in DNA metabolism; it is required for DNA replication and normal SOS inducibility. RecF binds preferentially to single-stranded, linear DNA. It also seems to bind ATP.</text>
</comment>
<evidence type="ECO:0000256" key="4">
    <source>
        <dbReference type="ARBA" id="ARBA00022840"/>
    </source>
</evidence>
<dbReference type="SUPFAM" id="SSF52540">
    <property type="entry name" value="P-loop containing nucleoside triphosphate hydrolases"/>
    <property type="match status" value="1"/>
</dbReference>
<keyword evidence="4 6" id="KW-0067">ATP-binding</keyword>
<keyword evidence="6" id="KW-0742">SOS response</keyword>
<evidence type="ECO:0000256" key="3">
    <source>
        <dbReference type="ARBA" id="ARBA00022741"/>
    </source>
</evidence>
<reference evidence="7 8" key="1">
    <citation type="journal article" date="2010" name="Stand. Genomic Sci.">
        <title>Complete genome sequence of Coraliomargarita akajimensis type strain (04OKA010-24).</title>
        <authorList>
            <person name="Mavromatis K."/>
            <person name="Abt B."/>
            <person name="Brambilla E."/>
            <person name="Lapidus A."/>
            <person name="Copeland A."/>
            <person name="Deshpande S."/>
            <person name="Nolan M."/>
            <person name="Lucas S."/>
            <person name="Tice H."/>
            <person name="Cheng J.F."/>
            <person name="Han C."/>
            <person name="Detter J.C."/>
            <person name="Woyke T."/>
            <person name="Goodwin L."/>
            <person name="Pitluck S."/>
            <person name="Held B."/>
            <person name="Brettin T."/>
            <person name="Tapia R."/>
            <person name="Ivanova N."/>
            <person name="Mikhailova N."/>
            <person name="Pati A."/>
            <person name="Liolios K."/>
            <person name="Chen A."/>
            <person name="Palaniappan K."/>
            <person name="Land M."/>
            <person name="Hauser L."/>
            <person name="Chang Y.J."/>
            <person name="Jeffries C.D."/>
            <person name="Rohde M."/>
            <person name="Goker M."/>
            <person name="Bristow J."/>
            <person name="Eisen J.A."/>
            <person name="Markowitz V."/>
            <person name="Hugenholtz P."/>
            <person name="Klenk H.P."/>
            <person name="Kyrpides N.C."/>
        </authorList>
    </citation>
    <scope>NUCLEOTIDE SEQUENCE [LARGE SCALE GENOMIC DNA]</scope>
    <source>
        <strain evidence="8">DSM 45221 / IAM 15411 / JCM 23193 / KCTC 12865</strain>
    </source>
</reference>
<dbReference type="PANTHER" id="PTHR32182">
    <property type="entry name" value="DNA REPLICATION AND REPAIR PROTEIN RECF"/>
    <property type="match status" value="1"/>
</dbReference>
<evidence type="ECO:0000256" key="5">
    <source>
        <dbReference type="ARBA" id="ARBA00023125"/>
    </source>
</evidence>
<evidence type="ECO:0000256" key="2">
    <source>
        <dbReference type="ARBA" id="ARBA00022705"/>
    </source>
</evidence>
<keyword evidence="3 6" id="KW-0547">Nucleotide-binding</keyword>
<keyword evidence="1 6" id="KW-0963">Cytoplasm</keyword>
<keyword evidence="6" id="KW-0234">DNA repair</keyword>
<dbReference type="NCBIfam" id="TIGR00611">
    <property type="entry name" value="recf"/>
    <property type="match status" value="1"/>
</dbReference>
<dbReference type="GO" id="GO:0003697">
    <property type="term" value="F:single-stranded DNA binding"/>
    <property type="evidence" value="ECO:0007669"/>
    <property type="project" value="UniProtKB-UniRule"/>
</dbReference>
<protein>
    <recommendedName>
        <fullName evidence="6">DNA replication and repair protein RecF</fullName>
    </recommendedName>
</protein>
<dbReference type="eggNOG" id="COG1195">
    <property type="taxonomic scope" value="Bacteria"/>
</dbReference>
<dbReference type="EMBL" id="CP001998">
    <property type="protein sequence ID" value="ADE54962.1"/>
    <property type="molecule type" value="Genomic_DNA"/>
</dbReference>
<dbReference type="InterPro" id="IPR018078">
    <property type="entry name" value="DNA-binding_RecF_CS"/>
</dbReference>
<dbReference type="KEGG" id="caa:Caka_1944"/>
<dbReference type="InterPro" id="IPR001238">
    <property type="entry name" value="DNA-binding_RecF"/>
</dbReference>
<dbReference type="GO" id="GO:0005524">
    <property type="term" value="F:ATP binding"/>
    <property type="evidence" value="ECO:0007669"/>
    <property type="project" value="UniProtKB-UniRule"/>
</dbReference>
<dbReference type="Proteomes" id="UP000000925">
    <property type="component" value="Chromosome"/>
</dbReference>
<dbReference type="HOGENOM" id="CLU_040267_0_1_0"/>
<dbReference type="GO" id="GO:0006260">
    <property type="term" value="P:DNA replication"/>
    <property type="evidence" value="ECO:0007669"/>
    <property type="project" value="UniProtKB-UniRule"/>
</dbReference>
<dbReference type="STRING" id="583355.Caka_1944"/>